<evidence type="ECO:0000256" key="1">
    <source>
        <dbReference type="ARBA" id="ARBA00001974"/>
    </source>
</evidence>
<sequence>MKVTDHFNNANGKTLFTFEILPPLKGENMKTLFNHIDPLMEFNPPFIDVTYHREEYVYKQRENGLLEKRSTRKRPGTVGICAAIQNNYKVDTVPHLICGGFNKEETENALIDLHFLGIDNVLVLRGDCVKSEQRFVAEAGGHNYASELIEQVVDMNNGRYLDDEQLNNNGTDFCIGVAGYPEKHFEAPNLRSDLRWLKKKIELGANYIVTQMFFDNQKYFDFVKLCREEGIDVPIIPGLKPLTTKTQLSLLPSLFHIDIPCDLADAVEACADNKAAAEVGVEWAIQQSKELMEFGVPCLHYYSMGKSGSVRKVAEALF</sequence>
<dbReference type="GO" id="GO:0009086">
    <property type="term" value="P:methionine biosynthetic process"/>
    <property type="evidence" value="ECO:0007669"/>
    <property type="project" value="UniProtKB-KW"/>
</dbReference>
<keyword evidence="7 12" id="KW-0560">Oxidoreductase</keyword>
<dbReference type="Pfam" id="PF02219">
    <property type="entry name" value="MTHFR"/>
    <property type="match status" value="1"/>
</dbReference>
<keyword evidence="6 12" id="KW-0274">FAD</keyword>
<evidence type="ECO:0000256" key="9">
    <source>
        <dbReference type="ARBA" id="ARBA00023167"/>
    </source>
</evidence>
<evidence type="ECO:0000256" key="4">
    <source>
        <dbReference type="ARBA" id="ARBA00022605"/>
    </source>
</evidence>
<gene>
    <name evidence="13" type="ORF">PKOR_05875</name>
</gene>
<protein>
    <recommendedName>
        <fullName evidence="12">Methylenetetrahydrofolate reductase</fullName>
        <ecNumber evidence="12">1.5.1.54</ecNumber>
    </recommendedName>
</protein>
<evidence type="ECO:0000256" key="7">
    <source>
        <dbReference type="ARBA" id="ARBA00023002"/>
    </source>
</evidence>
<comment type="pathway">
    <text evidence="2 12">One-carbon metabolism; tetrahydrofolate interconversion.</text>
</comment>
<comment type="catalytic activity">
    <reaction evidence="11">
        <text>(6S)-5-methyl-5,6,7,8-tetrahydrofolate + NAD(+) = (6R)-5,10-methylene-5,6,7,8-tetrahydrofolate + NADH + H(+)</text>
        <dbReference type="Rhea" id="RHEA:19821"/>
        <dbReference type="ChEBI" id="CHEBI:15378"/>
        <dbReference type="ChEBI" id="CHEBI:15636"/>
        <dbReference type="ChEBI" id="CHEBI:18608"/>
        <dbReference type="ChEBI" id="CHEBI:57540"/>
        <dbReference type="ChEBI" id="CHEBI:57945"/>
        <dbReference type="EC" id="1.5.1.54"/>
    </reaction>
    <physiologicalReaction direction="right-to-left" evidence="11">
        <dbReference type="Rhea" id="RHEA:19823"/>
    </physiologicalReaction>
</comment>
<evidence type="ECO:0000256" key="8">
    <source>
        <dbReference type="ARBA" id="ARBA00023027"/>
    </source>
</evidence>
<dbReference type="SUPFAM" id="SSF51730">
    <property type="entry name" value="FAD-linked oxidoreductase"/>
    <property type="match status" value="1"/>
</dbReference>
<dbReference type="PATRIC" id="fig|400092.3.peg.1305"/>
<dbReference type="PANTHER" id="PTHR45754">
    <property type="entry name" value="METHYLENETETRAHYDROFOLATE REDUCTASE"/>
    <property type="match status" value="1"/>
</dbReference>
<proteinExistence type="inferred from homology"/>
<dbReference type="FunFam" id="3.20.20.220:FF:000015">
    <property type="entry name" value="Methylenetetrahydrofolate reductase"/>
    <property type="match status" value="1"/>
</dbReference>
<dbReference type="InterPro" id="IPR004620">
    <property type="entry name" value="MTHF_reductase_bac"/>
</dbReference>
<evidence type="ECO:0000256" key="12">
    <source>
        <dbReference type="RuleBase" id="RU003862"/>
    </source>
</evidence>
<dbReference type="EC" id="1.5.1.54" evidence="12"/>
<organism evidence="13 14">
    <name type="scientific">Pontibacter korlensis</name>
    <dbReference type="NCBI Taxonomy" id="400092"/>
    <lineage>
        <taxon>Bacteria</taxon>
        <taxon>Pseudomonadati</taxon>
        <taxon>Bacteroidota</taxon>
        <taxon>Cytophagia</taxon>
        <taxon>Cytophagales</taxon>
        <taxon>Hymenobacteraceae</taxon>
        <taxon>Pontibacter</taxon>
    </lineage>
</organism>
<dbReference type="PANTHER" id="PTHR45754:SF3">
    <property type="entry name" value="METHYLENETETRAHYDROFOLATE REDUCTASE (NADPH)"/>
    <property type="match status" value="1"/>
</dbReference>
<evidence type="ECO:0000256" key="5">
    <source>
        <dbReference type="ARBA" id="ARBA00022630"/>
    </source>
</evidence>
<evidence type="ECO:0000256" key="3">
    <source>
        <dbReference type="ARBA" id="ARBA00006743"/>
    </source>
</evidence>
<evidence type="ECO:0000313" key="14">
    <source>
        <dbReference type="Proteomes" id="UP000033109"/>
    </source>
</evidence>
<keyword evidence="8" id="KW-0520">NAD</keyword>
<dbReference type="STRING" id="400092.PKOR_05875"/>
<dbReference type="CDD" id="cd00537">
    <property type="entry name" value="MTHFR"/>
    <property type="match status" value="1"/>
</dbReference>
<dbReference type="GO" id="GO:0005829">
    <property type="term" value="C:cytosol"/>
    <property type="evidence" value="ECO:0007669"/>
    <property type="project" value="InterPro"/>
</dbReference>
<dbReference type="Gene3D" id="3.20.20.220">
    <property type="match status" value="1"/>
</dbReference>
<dbReference type="GO" id="GO:0035999">
    <property type="term" value="P:tetrahydrofolate interconversion"/>
    <property type="evidence" value="ECO:0007669"/>
    <property type="project" value="UniProtKB-UniPathway"/>
</dbReference>
<dbReference type="RefSeq" id="WP_046309673.1">
    <property type="nucleotide sequence ID" value="NZ_CBCSCY010000001.1"/>
</dbReference>
<dbReference type="UniPathway" id="UPA00193"/>
<dbReference type="NCBIfam" id="TIGR00676">
    <property type="entry name" value="fadh2"/>
    <property type="match status" value="1"/>
</dbReference>
<dbReference type="EMBL" id="CP009621">
    <property type="protein sequence ID" value="AKD02734.1"/>
    <property type="molecule type" value="Genomic_DNA"/>
</dbReference>
<keyword evidence="14" id="KW-1185">Reference proteome</keyword>
<dbReference type="InterPro" id="IPR029041">
    <property type="entry name" value="FAD-linked_oxidoreductase-like"/>
</dbReference>
<dbReference type="KEGG" id="pko:PKOR_05875"/>
<evidence type="ECO:0000256" key="6">
    <source>
        <dbReference type="ARBA" id="ARBA00022827"/>
    </source>
</evidence>
<dbReference type="Proteomes" id="UP000033109">
    <property type="component" value="Chromosome"/>
</dbReference>
<keyword evidence="5 12" id="KW-0285">Flavoprotein</keyword>
<keyword evidence="9" id="KW-0486">Methionine biosynthesis</keyword>
<keyword evidence="4" id="KW-0028">Amino-acid biosynthesis</keyword>
<comment type="cofactor">
    <cofactor evidence="1 12">
        <name>FAD</name>
        <dbReference type="ChEBI" id="CHEBI:57692"/>
    </cofactor>
</comment>
<dbReference type="OrthoDB" id="9812555at2"/>
<evidence type="ECO:0000313" key="13">
    <source>
        <dbReference type="EMBL" id="AKD02734.1"/>
    </source>
</evidence>
<reference evidence="13 14" key="1">
    <citation type="journal article" date="2015" name="Sci. Rep.">
        <title>Unraveling adaptation of Pontibacter korlensis to radiation and infertility in desert through complete genome and comparative transcriptomic analysis.</title>
        <authorList>
            <person name="Dai J."/>
            <person name="Dai W."/>
            <person name="Qiu C."/>
            <person name="Yang Z."/>
            <person name="Zhang Y."/>
            <person name="Zhou M."/>
            <person name="Zhang L."/>
            <person name="Fang C."/>
            <person name="Gao Q."/>
            <person name="Yang Q."/>
            <person name="Li X."/>
            <person name="Wang Z."/>
            <person name="Wang Z."/>
            <person name="Jia Z."/>
            <person name="Chen X."/>
        </authorList>
    </citation>
    <scope>NUCLEOTIDE SEQUENCE [LARGE SCALE GENOMIC DNA]</scope>
    <source>
        <strain evidence="13 14">X14-1T</strain>
    </source>
</reference>
<dbReference type="HOGENOM" id="CLU_025841_0_2_10"/>
<evidence type="ECO:0000256" key="10">
    <source>
        <dbReference type="ARBA" id="ARBA00034478"/>
    </source>
</evidence>
<dbReference type="AlphaFoldDB" id="A0A0E3ZCP8"/>
<comment type="similarity">
    <text evidence="3 12">Belongs to the methylenetetrahydrofolate reductase family.</text>
</comment>
<dbReference type="GO" id="GO:0106312">
    <property type="term" value="F:methylenetetrahydrofolate reductase (NADH) activity"/>
    <property type="evidence" value="ECO:0007669"/>
    <property type="project" value="UniProtKB-EC"/>
</dbReference>
<accession>A0A0E3ZCP8</accession>
<dbReference type="GO" id="GO:0071949">
    <property type="term" value="F:FAD binding"/>
    <property type="evidence" value="ECO:0007669"/>
    <property type="project" value="TreeGrafter"/>
</dbReference>
<comment type="pathway">
    <text evidence="10">Amino-acid biosynthesis; L-methionine biosynthesis via de novo pathway.</text>
</comment>
<evidence type="ECO:0000256" key="11">
    <source>
        <dbReference type="ARBA" id="ARBA00048628"/>
    </source>
</evidence>
<name>A0A0E3ZCP8_9BACT</name>
<evidence type="ECO:0000256" key="2">
    <source>
        <dbReference type="ARBA" id="ARBA00004777"/>
    </source>
</evidence>
<dbReference type="InterPro" id="IPR003171">
    <property type="entry name" value="Mehydrof_redctse-like"/>
</dbReference>